<dbReference type="InterPro" id="IPR036770">
    <property type="entry name" value="Ankyrin_rpt-contain_sf"/>
</dbReference>
<dbReference type="InterPro" id="IPR002110">
    <property type="entry name" value="Ankyrin_rpt"/>
</dbReference>
<comment type="caution">
    <text evidence="3">The sequence shown here is derived from an EMBL/GenBank/DDBJ whole genome shotgun (WGS) entry which is preliminary data.</text>
</comment>
<evidence type="ECO:0000259" key="2">
    <source>
        <dbReference type="PROSITE" id="PS50225"/>
    </source>
</evidence>
<protein>
    <recommendedName>
        <fullName evidence="2">SOCS box domain-containing protein</fullName>
    </recommendedName>
</protein>
<dbReference type="Gene3D" id="1.25.40.20">
    <property type="entry name" value="Ankyrin repeat-containing domain"/>
    <property type="match status" value="1"/>
</dbReference>
<evidence type="ECO:0000313" key="4">
    <source>
        <dbReference type="Proteomes" id="UP001519460"/>
    </source>
</evidence>
<dbReference type="SUPFAM" id="SSF48403">
    <property type="entry name" value="Ankyrin repeat"/>
    <property type="match status" value="1"/>
</dbReference>
<dbReference type="Pfam" id="PF13637">
    <property type="entry name" value="Ank_4"/>
    <property type="match status" value="1"/>
</dbReference>
<evidence type="ECO:0000256" key="1">
    <source>
        <dbReference type="PROSITE-ProRule" id="PRU00023"/>
    </source>
</evidence>
<proteinExistence type="predicted"/>
<dbReference type="SMART" id="SM00969">
    <property type="entry name" value="SOCS_box"/>
    <property type="match status" value="1"/>
</dbReference>
<evidence type="ECO:0000313" key="3">
    <source>
        <dbReference type="EMBL" id="KAK7502717.1"/>
    </source>
</evidence>
<dbReference type="Gene3D" id="1.10.750.20">
    <property type="entry name" value="SOCS box"/>
    <property type="match status" value="1"/>
</dbReference>
<dbReference type="Proteomes" id="UP001519460">
    <property type="component" value="Unassembled WGS sequence"/>
</dbReference>
<dbReference type="PROSITE" id="PS50225">
    <property type="entry name" value="SOCS"/>
    <property type="match status" value="1"/>
</dbReference>
<dbReference type="PROSITE" id="PS50088">
    <property type="entry name" value="ANK_REPEAT"/>
    <property type="match status" value="1"/>
</dbReference>
<name>A0ABD0LTV4_9CAEN</name>
<feature type="domain" description="SOCS box" evidence="2">
    <location>
        <begin position="193"/>
        <end position="248"/>
    </location>
</feature>
<dbReference type="InterPro" id="IPR001496">
    <property type="entry name" value="SOCS_box"/>
</dbReference>
<reference evidence="3 4" key="1">
    <citation type="journal article" date="2023" name="Sci. Data">
        <title>Genome assembly of the Korean intertidal mud-creeper Batillaria attramentaria.</title>
        <authorList>
            <person name="Patra A.K."/>
            <person name="Ho P.T."/>
            <person name="Jun S."/>
            <person name="Lee S.J."/>
            <person name="Kim Y."/>
            <person name="Won Y.J."/>
        </authorList>
    </citation>
    <scope>NUCLEOTIDE SEQUENCE [LARGE SCALE GENOMIC DNA]</scope>
    <source>
        <strain evidence="3">Wonlab-2016</strain>
    </source>
</reference>
<organism evidence="3 4">
    <name type="scientific">Batillaria attramentaria</name>
    <dbReference type="NCBI Taxonomy" id="370345"/>
    <lineage>
        <taxon>Eukaryota</taxon>
        <taxon>Metazoa</taxon>
        <taxon>Spiralia</taxon>
        <taxon>Lophotrochozoa</taxon>
        <taxon>Mollusca</taxon>
        <taxon>Gastropoda</taxon>
        <taxon>Caenogastropoda</taxon>
        <taxon>Sorbeoconcha</taxon>
        <taxon>Cerithioidea</taxon>
        <taxon>Batillariidae</taxon>
        <taxon>Batillaria</taxon>
    </lineage>
</organism>
<dbReference type="EMBL" id="JACVVK020000024">
    <property type="protein sequence ID" value="KAK7502717.1"/>
    <property type="molecule type" value="Genomic_DNA"/>
</dbReference>
<sequence>MSDHPHVSIRDKRTVCADEEDEEVLQWILDQGVDAARQNALGLQPIHAAALHLKAGATLQLCRAGVDANALTDGDVSPTLQQLVAFHTDDPYIMGVAGSTPLHLAFYTRQVISQRLVAVLIACGADVTRVNCRGSTPISVLFDWESFYCASHPLHAGSQHVWRQVVHAFVAKFGLLTLTLGARQAVSEARWNMVCQTLQQDGVTMSHVPSLKTFCWLNVRRALGGVRFQEKINTLPVPNKVRHFLTVL</sequence>
<dbReference type="PROSITE" id="PS50297">
    <property type="entry name" value="ANK_REP_REGION"/>
    <property type="match status" value="1"/>
</dbReference>
<keyword evidence="1" id="KW-0040">ANK repeat</keyword>
<dbReference type="AlphaFoldDB" id="A0ABD0LTV4"/>
<accession>A0ABD0LTV4</accession>
<keyword evidence="4" id="KW-1185">Reference proteome</keyword>
<gene>
    <name evidence="3" type="ORF">BaRGS_00005967</name>
</gene>
<feature type="repeat" description="ANK" evidence="1">
    <location>
        <begin position="97"/>
        <end position="132"/>
    </location>
</feature>